<evidence type="ECO:0000313" key="2">
    <source>
        <dbReference type="Proteomes" id="UP000295674"/>
    </source>
</evidence>
<sequence length="87" mass="9600">MSPGHYWLPVVDGEQGVRHAFRGRRWEGQSAETAVCGCHVAMAQPSEMDWVTFKSCDECRFVLLAEAGISPAAVSVGSFDERRNKIS</sequence>
<dbReference type="Proteomes" id="UP000295674">
    <property type="component" value="Unassembled WGS sequence"/>
</dbReference>
<dbReference type="AlphaFoldDB" id="A0A4R4VX88"/>
<dbReference type="EMBL" id="SMKS01000013">
    <property type="protein sequence ID" value="TDD07105.1"/>
    <property type="molecule type" value="Genomic_DNA"/>
</dbReference>
<organism evidence="1 2">
    <name type="scientific">Saccharopolyspora terrae</name>
    <dbReference type="NCBI Taxonomy" id="2530384"/>
    <lineage>
        <taxon>Bacteria</taxon>
        <taxon>Bacillati</taxon>
        <taxon>Actinomycetota</taxon>
        <taxon>Actinomycetes</taxon>
        <taxon>Pseudonocardiales</taxon>
        <taxon>Pseudonocardiaceae</taxon>
        <taxon>Saccharopolyspora</taxon>
    </lineage>
</organism>
<gene>
    <name evidence="1" type="ORF">E1181_10905</name>
</gene>
<keyword evidence="2" id="KW-1185">Reference proteome</keyword>
<accession>A0A4R4VX88</accession>
<protein>
    <submittedName>
        <fullName evidence="1">Uncharacterized protein</fullName>
    </submittedName>
</protein>
<name>A0A4R4VX88_9PSEU</name>
<evidence type="ECO:0000313" key="1">
    <source>
        <dbReference type="EMBL" id="TDD07105.1"/>
    </source>
</evidence>
<reference evidence="1 2" key="1">
    <citation type="submission" date="2019-03" db="EMBL/GenBank/DDBJ databases">
        <title>Draft genome sequences of novel Actinobacteria.</title>
        <authorList>
            <person name="Sahin N."/>
            <person name="Ay H."/>
            <person name="Saygin H."/>
        </authorList>
    </citation>
    <scope>NUCLEOTIDE SEQUENCE [LARGE SCALE GENOMIC DNA]</scope>
    <source>
        <strain evidence="1 2">16K309</strain>
    </source>
</reference>
<dbReference type="OrthoDB" id="3699342at2"/>
<comment type="caution">
    <text evidence="1">The sequence shown here is derived from an EMBL/GenBank/DDBJ whole genome shotgun (WGS) entry which is preliminary data.</text>
</comment>
<proteinExistence type="predicted"/>